<name>A0A1U7NGX9_9FIRM</name>
<dbReference type="RefSeq" id="WP_075818929.1">
    <property type="nucleotide sequence ID" value="NZ_CAPNHH010000005.1"/>
</dbReference>
<dbReference type="CDD" id="cd01743">
    <property type="entry name" value="GATase1_Anthranilate_Synthase"/>
    <property type="match status" value="1"/>
</dbReference>
<organism evidence="3 4">
    <name type="scientific">Ileibacterium valens</name>
    <dbReference type="NCBI Taxonomy" id="1862668"/>
    <lineage>
        <taxon>Bacteria</taxon>
        <taxon>Bacillati</taxon>
        <taxon>Bacillota</taxon>
        <taxon>Erysipelotrichia</taxon>
        <taxon>Erysipelotrichales</taxon>
        <taxon>Erysipelotrichaceae</taxon>
        <taxon>Ileibacterium</taxon>
    </lineage>
</organism>
<dbReference type="PANTHER" id="PTHR43418:SF4">
    <property type="entry name" value="MULTIFUNCTIONAL TRYPTOPHAN BIOSYNTHESIS PROTEIN"/>
    <property type="match status" value="1"/>
</dbReference>
<protein>
    <submittedName>
        <fullName evidence="3">Aminodeoxychorismate/anthranilate synthase component II</fullName>
    </submittedName>
</protein>
<dbReference type="GO" id="GO:0004049">
    <property type="term" value="F:anthranilate synthase activity"/>
    <property type="evidence" value="ECO:0007669"/>
    <property type="project" value="TreeGrafter"/>
</dbReference>
<dbReference type="PRINTS" id="PR00099">
    <property type="entry name" value="CPSGATASE"/>
</dbReference>
<proteinExistence type="predicted"/>
<dbReference type="FunFam" id="3.40.50.880:FF:000003">
    <property type="entry name" value="Anthranilate synthase component II"/>
    <property type="match status" value="1"/>
</dbReference>
<dbReference type="OrthoDB" id="9804328at2"/>
<dbReference type="SUPFAM" id="SSF52317">
    <property type="entry name" value="Class I glutamine amidotransferase-like"/>
    <property type="match status" value="1"/>
</dbReference>
<evidence type="ECO:0000313" key="3">
    <source>
        <dbReference type="EMBL" id="OLU40539.1"/>
    </source>
</evidence>
<dbReference type="EMBL" id="MPJW01000105">
    <property type="protein sequence ID" value="OLU40539.1"/>
    <property type="molecule type" value="Genomic_DNA"/>
</dbReference>
<comment type="caution">
    <text evidence="3">The sequence shown here is derived from an EMBL/GenBank/DDBJ whole genome shotgun (WGS) entry which is preliminary data.</text>
</comment>
<dbReference type="InterPro" id="IPR017926">
    <property type="entry name" value="GATASE"/>
</dbReference>
<reference evidence="3 4" key="1">
    <citation type="submission" date="2016-11" db="EMBL/GenBank/DDBJ databases">
        <title>Description of two novel members of the family Erysipelotrichaceae: Ileibacterium lipovorans gen. nov., sp. nov. and Dubosiella newyorkensis, gen. nov., sp. nov.</title>
        <authorList>
            <person name="Cox L.M."/>
            <person name="Sohn J."/>
            <person name="Tyrrell K.L."/>
            <person name="Citron D.M."/>
            <person name="Lawson P.A."/>
            <person name="Patel N.B."/>
            <person name="Iizumi T."/>
            <person name="Perez-Perez G.I."/>
            <person name="Goldstein E.J."/>
            <person name="Blaser M.J."/>
        </authorList>
    </citation>
    <scope>NUCLEOTIDE SEQUENCE [LARGE SCALE GENOMIC DNA]</scope>
    <source>
        <strain evidence="3 4">NYU-BL-A3</strain>
    </source>
</reference>
<keyword evidence="1" id="KW-0315">Glutamine amidotransferase</keyword>
<evidence type="ECO:0000256" key="1">
    <source>
        <dbReference type="ARBA" id="ARBA00022962"/>
    </source>
</evidence>
<dbReference type="GeneID" id="82202557"/>
<evidence type="ECO:0000259" key="2">
    <source>
        <dbReference type="Pfam" id="PF00117"/>
    </source>
</evidence>
<dbReference type="NCBIfam" id="TIGR00566">
    <property type="entry name" value="trpG_papA"/>
    <property type="match status" value="1"/>
</dbReference>
<dbReference type="Pfam" id="PF00117">
    <property type="entry name" value="GATase"/>
    <property type="match status" value="1"/>
</dbReference>
<dbReference type="InterPro" id="IPR006221">
    <property type="entry name" value="TrpG/PapA_dom"/>
</dbReference>
<feature type="domain" description="Glutamine amidotransferase" evidence="2">
    <location>
        <begin position="3"/>
        <end position="186"/>
    </location>
</feature>
<dbReference type="GO" id="GO:0000162">
    <property type="term" value="P:L-tryptophan biosynthetic process"/>
    <property type="evidence" value="ECO:0007669"/>
    <property type="project" value="TreeGrafter"/>
</dbReference>
<keyword evidence="4" id="KW-1185">Reference proteome</keyword>
<dbReference type="PROSITE" id="PS51273">
    <property type="entry name" value="GATASE_TYPE_1"/>
    <property type="match status" value="1"/>
</dbReference>
<dbReference type="Proteomes" id="UP000186341">
    <property type="component" value="Unassembled WGS sequence"/>
</dbReference>
<dbReference type="InterPro" id="IPR029062">
    <property type="entry name" value="Class_I_gatase-like"/>
</dbReference>
<dbReference type="GO" id="GO:0005829">
    <property type="term" value="C:cytosol"/>
    <property type="evidence" value="ECO:0007669"/>
    <property type="project" value="TreeGrafter"/>
</dbReference>
<dbReference type="Gene3D" id="3.40.50.880">
    <property type="match status" value="1"/>
</dbReference>
<dbReference type="AlphaFoldDB" id="A0A1U7NGX9"/>
<accession>A0A1U7NGX9</accession>
<dbReference type="InterPro" id="IPR050472">
    <property type="entry name" value="Anth_synth/Amidotransfase"/>
</dbReference>
<gene>
    <name evidence="3" type="ORF">BO222_04925</name>
</gene>
<dbReference type="PRINTS" id="PR00097">
    <property type="entry name" value="ANTSNTHASEII"/>
</dbReference>
<dbReference type="PRINTS" id="PR00096">
    <property type="entry name" value="GATASE"/>
</dbReference>
<dbReference type="PANTHER" id="PTHR43418">
    <property type="entry name" value="MULTIFUNCTIONAL TRYPTOPHAN BIOSYNTHESIS PROTEIN-RELATED"/>
    <property type="match status" value="1"/>
</dbReference>
<sequence>MLVLIDNYDSFTYNLVQMAFDYDNDVRVYRNDAINSQTIRNLNPDGIIFSPGPGTPEQSGNMKQIIQDLYSEYPMLGICLGHQAIGEVFGCRINKAAQCVHGKQDQIEILHQNAVFDHLPSCIKAGRYHSLAIDPENFSSDLQIDARSRDQTIMAISHRIYPVYGIQFHPESILTPLGSEIIKNFIHITKTVNLKSISKAKP</sequence>
<evidence type="ECO:0000313" key="4">
    <source>
        <dbReference type="Proteomes" id="UP000186341"/>
    </source>
</evidence>